<keyword evidence="9 15" id="KW-0808">Transferase</keyword>
<dbReference type="Pfam" id="PF01746">
    <property type="entry name" value="tRNA_m1G_MT"/>
    <property type="match status" value="1"/>
</dbReference>
<evidence type="ECO:0000256" key="9">
    <source>
        <dbReference type="ARBA" id="ARBA00022679"/>
    </source>
</evidence>
<evidence type="ECO:0000256" key="15">
    <source>
        <dbReference type="HAMAP-Rule" id="MF_00605"/>
    </source>
</evidence>
<evidence type="ECO:0000256" key="10">
    <source>
        <dbReference type="ARBA" id="ARBA00022691"/>
    </source>
</evidence>
<dbReference type="SUPFAM" id="SSF75217">
    <property type="entry name" value="alpha/beta knot"/>
    <property type="match status" value="1"/>
</dbReference>
<dbReference type="InterPro" id="IPR029026">
    <property type="entry name" value="tRNA_m1G_MTases_N"/>
</dbReference>
<comment type="function">
    <text evidence="1 15">Specifically methylates guanosine-37 in various tRNAs.</text>
</comment>
<evidence type="ECO:0000256" key="13">
    <source>
        <dbReference type="ARBA" id="ARBA00033392"/>
    </source>
</evidence>
<dbReference type="GO" id="GO:0032259">
    <property type="term" value="P:methylation"/>
    <property type="evidence" value="ECO:0007669"/>
    <property type="project" value="UniProtKB-KW"/>
</dbReference>
<dbReference type="InterPro" id="IPR016009">
    <property type="entry name" value="tRNA_MeTrfase_TRMD/TRM10"/>
</dbReference>
<evidence type="ECO:0000256" key="14">
    <source>
        <dbReference type="ARBA" id="ARBA00047783"/>
    </source>
</evidence>
<gene>
    <name evidence="15" type="primary">trmD</name>
    <name evidence="17" type="ORF">J2S59_002393</name>
</gene>
<evidence type="ECO:0000256" key="6">
    <source>
        <dbReference type="ARBA" id="ARBA00014679"/>
    </source>
</evidence>
<dbReference type="Gene3D" id="3.40.1280.10">
    <property type="match status" value="1"/>
</dbReference>
<accession>A0ABT9NQY0</accession>
<dbReference type="GO" id="GO:0052906">
    <property type="term" value="F:tRNA (guanine(37)-N1)-methyltransferase activity"/>
    <property type="evidence" value="ECO:0007669"/>
    <property type="project" value="UniProtKB-EC"/>
</dbReference>
<name>A0ABT9NQY0_9ACTN</name>
<dbReference type="NCBIfam" id="NF000648">
    <property type="entry name" value="PRK00026.1"/>
    <property type="match status" value="1"/>
</dbReference>
<reference evidence="17 18" key="1">
    <citation type="submission" date="2023-07" db="EMBL/GenBank/DDBJ databases">
        <title>Sequencing the genomes of 1000 actinobacteria strains.</title>
        <authorList>
            <person name="Klenk H.-P."/>
        </authorList>
    </citation>
    <scope>NUCLEOTIDE SEQUENCE [LARGE SCALE GENOMIC DNA]</scope>
    <source>
        <strain evidence="17 18">GD13</strain>
    </source>
</reference>
<comment type="similarity">
    <text evidence="3 15">Belongs to the RNA methyltransferase TrmD family.</text>
</comment>
<keyword evidence="10 15" id="KW-0949">S-adenosyl-L-methionine</keyword>
<dbReference type="Gene3D" id="3.40.630.30">
    <property type="match status" value="1"/>
</dbReference>
<dbReference type="NCBIfam" id="TIGR00088">
    <property type="entry name" value="trmD"/>
    <property type="match status" value="1"/>
</dbReference>
<dbReference type="InterPro" id="IPR029028">
    <property type="entry name" value="Alpha/beta_knot_MTases"/>
</dbReference>
<evidence type="ECO:0000259" key="16">
    <source>
        <dbReference type="PROSITE" id="PS51186"/>
    </source>
</evidence>
<dbReference type="InterPro" id="IPR002649">
    <property type="entry name" value="tRNA_m1G_MeTrfase_TrmD"/>
</dbReference>
<dbReference type="SUPFAM" id="SSF55729">
    <property type="entry name" value="Acyl-CoA N-acyltransferases (Nat)"/>
    <property type="match status" value="1"/>
</dbReference>
<comment type="caution">
    <text evidence="17">The sequence shown here is derived from an EMBL/GenBank/DDBJ whole genome shotgun (WGS) entry which is preliminary data.</text>
</comment>
<evidence type="ECO:0000256" key="11">
    <source>
        <dbReference type="ARBA" id="ARBA00022694"/>
    </source>
</evidence>
<proteinExistence type="inferred from homology"/>
<dbReference type="Gene3D" id="1.10.1270.20">
    <property type="entry name" value="tRNA(m1g37)methyltransferase, domain 2"/>
    <property type="match status" value="1"/>
</dbReference>
<dbReference type="HAMAP" id="MF_00605">
    <property type="entry name" value="TrmD"/>
    <property type="match status" value="1"/>
</dbReference>
<dbReference type="RefSeq" id="WP_246360226.1">
    <property type="nucleotide sequence ID" value="NZ_CCXJ01000209.1"/>
</dbReference>
<evidence type="ECO:0000256" key="8">
    <source>
        <dbReference type="ARBA" id="ARBA00022603"/>
    </source>
</evidence>
<dbReference type="EC" id="2.1.1.228" evidence="5 15"/>
<comment type="subunit">
    <text evidence="4 15">Homodimer.</text>
</comment>
<evidence type="ECO:0000256" key="5">
    <source>
        <dbReference type="ARBA" id="ARBA00012807"/>
    </source>
</evidence>
<keyword evidence="11 15" id="KW-0819">tRNA processing</keyword>
<evidence type="ECO:0000256" key="7">
    <source>
        <dbReference type="ARBA" id="ARBA00022490"/>
    </source>
</evidence>
<sequence length="374" mass="40259">MSAAPAGPRMRIDVVTIFPDYLAPLGLSLPGKAQESGLLQVAVHDLRQWTTDRHRTVDDTPYGGGAGMVMRPEPWGEALDHCLDRGPNPAGGAVLVVPTPSGERFTQRVAEELAAEQHLVFACGRYEGIDQRVLDDAADRGPVREISLGDYVLNGGEVAALAVIEAVVRLLPGFMGNPASLVEESHSDGLLEYPTYTKPQVWRGREVPEVLRSGDHARIASWRHEQARARTAVRRPDLLPAVHALSVEGLGALELRTAVPADAGELWTLRLASGVAAGQAGEVGGAESLEQVRAEVARGDTLVVREGGRLIGSVRTRVRGSAYVVDRLVVAPDLQDRGVDAWLLTEARGRVPAGVERTVPGDGVDPRLWRRSRR</sequence>
<organism evidence="17 18">
    <name type="scientific">Nocardioides massiliensis</name>
    <dbReference type="NCBI Taxonomy" id="1325935"/>
    <lineage>
        <taxon>Bacteria</taxon>
        <taxon>Bacillati</taxon>
        <taxon>Actinomycetota</taxon>
        <taxon>Actinomycetes</taxon>
        <taxon>Propionibacteriales</taxon>
        <taxon>Nocardioidaceae</taxon>
        <taxon>Nocardioides</taxon>
    </lineage>
</organism>
<dbReference type="PANTHER" id="PTHR46417:SF1">
    <property type="entry name" value="TRNA (GUANINE-N(1)-)-METHYLTRANSFERASE"/>
    <property type="match status" value="1"/>
</dbReference>
<feature type="domain" description="N-acetyltransferase" evidence="16">
    <location>
        <begin position="253"/>
        <end position="374"/>
    </location>
</feature>
<dbReference type="Proteomes" id="UP001240447">
    <property type="component" value="Unassembled WGS sequence"/>
</dbReference>
<evidence type="ECO:0000313" key="17">
    <source>
        <dbReference type="EMBL" id="MDP9822584.1"/>
    </source>
</evidence>
<feature type="binding site" evidence="15">
    <location>
        <begin position="148"/>
        <end position="153"/>
    </location>
    <ligand>
        <name>S-adenosyl-L-methionine</name>
        <dbReference type="ChEBI" id="CHEBI:59789"/>
    </ligand>
</feature>
<evidence type="ECO:0000256" key="2">
    <source>
        <dbReference type="ARBA" id="ARBA00004496"/>
    </source>
</evidence>
<comment type="catalytic activity">
    <reaction evidence="14 15">
        <text>guanosine(37) in tRNA + S-adenosyl-L-methionine = N(1)-methylguanosine(37) in tRNA + S-adenosyl-L-homocysteine + H(+)</text>
        <dbReference type="Rhea" id="RHEA:36899"/>
        <dbReference type="Rhea" id="RHEA-COMP:10145"/>
        <dbReference type="Rhea" id="RHEA-COMP:10147"/>
        <dbReference type="ChEBI" id="CHEBI:15378"/>
        <dbReference type="ChEBI" id="CHEBI:57856"/>
        <dbReference type="ChEBI" id="CHEBI:59789"/>
        <dbReference type="ChEBI" id="CHEBI:73542"/>
        <dbReference type="ChEBI" id="CHEBI:74269"/>
        <dbReference type="EC" id="2.1.1.228"/>
    </reaction>
</comment>
<dbReference type="PANTHER" id="PTHR46417">
    <property type="entry name" value="TRNA (GUANINE-N(1)-)-METHYLTRANSFERASE"/>
    <property type="match status" value="1"/>
</dbReference>
<comment type="subcellular location">
    <subcellularLocation>
        <location evidence="2 15">Cytoplasm</location>
    </subcellularLocation>
</comment>
<evidence type="ECO:0000313" key="18">
    <source>
        <dbReference type="Proteomes" id="UP001240447"/>
    </source>
</evidence>
<evidence type="ECO:0000256" key="4">
    <source>
        <dbReference type="ARBA" id="ARBA00011738"/>
    </source>
</evidence>
<protein>
    <recommendedName>
        <fullName evidence="6 15">tRNA (guanine-N(1)-)-methyltransferase</fullName>
        <ecNumber evidence="5 15">2.1.1.228</ecNumber>
    </recommendedName>
    <alternativeName>
        <fullName evidence="12 15">M1G-methyltransferase</fullName>
    </alternativeName>
    <alternativeName>
        <fullName evidence="13 15">tRNA [GM37] methyltransferase</fullName>
    </alternativeName>
</protein>
<feature type="binding site" evidence="15">
    <location>
        <position position="124"/>
    </location>
    <ligand>
        <name>S-adenosyl-L-methionine</name>
        <dbReference type="ChEBI" id="CHEBI:59789"/>
    </ligand>
</feature>
<evidence type="ECO:0000256" key="3">
    <source>
        <dbReference type="ARBA" id="ARBA00007630"/>
    </source>
</evidence>
<keyword evidence="7 15" id="KW-0963">Cytoplasm</keyword>
<dbReference type="InterPro" id="IPR023148">
    <property type="entry name" value="tRNA_m1G_MeTrfase_C_sf"/>
</dbReference>
<dbReference type="InterPro" id="IPR000182">
    <property type="entry name" value="GNAT_dom"/>
</dbReference>
<dbReference type="CDD" id="cd18080">
    <property type="entry name" value="TrmD-like"/>
    <property type="match status" value="1"/>
</dbReference>
<keyword evidence="18" id="KW-1185">Reference proteome</keyword>
<dbReference type="InterPro" id="IPR016181">
    <property type="entry name" value="Acyl_CoA_acyltransferase"/>
</dbReference>
<dbReference type="EMBL" id="JAUSQM010000001">
    <property type="protein sequence ID" value="MDP9822584.1"/>
    <property type="molecule type" value="Genomic_DNA"/>
</dbReference>
<evidence type="ECO:0000256" key="12">
    <source>
        <dbReference type="ARBA" id="ARBA00029736"/>
    </source>
</evidence>
<keyword evidence="8 15" id="KW-0489">Methyltransferase</keyword>
<dbReference type="PROSITE" id="PS51186">
    <property type="entry name" value="GNAT"/>
    <property type="match status" value="1"/>
</dbReference>
<evidence type="ECO:0000256" key="1">
    <source>
        <dbReference type="ARBA" id="ARBA00002634"/>
    </source>
</evidence>